<evidence type="ECO:0000313" key="2">
    <source>
        <dbReference type="Proteomes" id="UP000255168"/>
    </source>
</evidence>
<protein>
    <submittedName>
        <fullName evidence="1">Uncharacterized protein</fullName>
    </submittedName>
</protein>
<reference evidence="1 2" key="1">
    <citation type="submission" date="2018-01" db="EMBL/GenBank/DDBJ databases">
        <authorList>
            <person name="Clerissi C."/>
        </authorList>
    </citation>
    <scope>NUCLEOTIDE SEQUENCE [LARGE SCALE GENOMIC DNA]</scope>
    <source>
        <strain evidence="1">Cupriavidus taiwanensis STM 6160</strain>
        <plasmid evidence="2">ii</plasmid>
    </source>
</reference>
<dbReference type="Proteomes" id="UP000255168">
    <property type="component" value="Plasmid II"/>
</dbReference>
<dbReference type="AlphaFoldDB" id="A0A375HR56"/>
<evidence type="ECO:0000313" key="1">
    <source>
        <dbReference type="EMBL" id="SPD59903.1"/>
    </source>
</evidence>
<proteinExistence type="predicted"/>
<accession>A0A375HR56</accession>
<sequence>MQASAAAKSWRADAADEQCLVKIEMLNDTVGFEVCTAERQGSGFHGTVTNAVRVPDALVFTHLGRLGQEGRHGPDGQRNLFLAQHRSPLLAPPGKNCRTQFVPRTWGSRQDCQA</sequence>
<keyword evidence="1" id="KW-0614">Plasmid</keyword>
<geneLocation type="plasmid" evidence="2">
    <name>ii</name>
</geneLocation>
<dbReference type="EMBL" id="LT984807">
    <property type="protein sequence ID" value="SPD59903.1"/>
    <property type="molecule type" value="Genomic_DNA"/>
</dbReference>
<organism evidence="1 2">
    <name type="scientific">Cupriavidus neocaledonicus</name>
    <dbReference type="NCBI Taxonomy" id="1040979"/>
    <lineage>
        <taxon>Bacteria</taxon>
        <taxon>Pseudomonadati</taxon>
        <taxon>Pseudomonadota</taxon>
        <taxon>Betaproteobacteria</taxon>
        <taxon>Burkholderiales</taxon>
        <taxon>Burkholderiaceae</taxon>
        <taxon>Cupriavidus</taxon>
    </lineage>
</organism>
<name>A0A375HR56_9BURK</name>
<gene>
    <name evidence="1" type="ORF">CBM2607_MP20555</name>
</gene>